<proteinExistence type="predicted"/>
<sequence length="101" mass="10795">MNGSPSVLNGTNAFLNRRRLKGCAVCVARQLSLNDKGVHPASVMNGSQFVLNGTNAFLNRRRLTVVLSVLPDNCPIMTRESFAIPVNAGGARVLEGSRGSR</sequence>
<keyword evidence="2" id="KW-1185">Reference proteome</keyword>
<evidence type="ECO:0000313" key="1">
    <source>
        <dbReference type="EMBL" id="GIX69860.1"/>
    </source>
</evidence>
<accession>A0AAV4MDD0</accession>
<evidence type="ECO:0000313" key="2">
    <source>
        <dbReference type="Proteomes" id="UP001054945"/>
    </source>
</evidence>
<dbReference type="Proteomes" id="UP001054945">
    <property type="component" value="Unassembled WGS sequence"/>
</dbReference>
<dbReference type="EMBL" id="BPLR01002091">
    <property type="protein sequence ID" value="GIX69860.1"/>
    <property type="molecule type" value="Genomic_DNA"/>
</dbReference>
<comment type="caution">
    <text evidence="1">The sequence shown here is derived from an EMBL/GenBank/DDBJ whole genome shotgun (WGS) entry which is preliminary data.</text>
</comment>
<dbReference type="AlphaFoldDB" id="A0AAV4MDD0"/>
<protein>
    <submittedName>
        <fullName evidence="1">Uncharacterized protein</fullName>
    </submittedName>
</protein>
<organism evidence="1 2">
    <name type="scientific">Caerostris extrusa</name>
    <name type="common">Bark spider</name>
    <name type="synonym">Caerostris bankana</name>
    <dbReference type="NCBI Taxonomy" id="172846"/>
    <lineage>
        <taxon>Eukaryota</taxon>
        <taxon>Metazoa</taxon>
        <taxon>Ecdysozoa</taxon>
        <taxon>Arthropoda</taxon>
        <taxon>Chelicerata</taxon>
        <taxon>Arachnida</taxon>
        <taxon>Araneae</taxon>
        <taxon>Araneomorphae</taxon>
        <taxon>Entelegynae</taxon>
        <taxon>Araneoidea</taxon>
        <taxon>Araneidae</taxon>
        <taxon>Caerostris</taxon>
    </lineage>
</organism>
<gene>
    <name evidence="1" type="ORF">CEXT_15591</name>
</gene>
<name>A0AAV4MDD0_CAEEX</name>
<reference evidence="1 2" key="1">
    <citation type="submission" date="2021-06" db="EMBL/GenBank/DDBJ databases">
        <title>Caerostris extrusa draft genome.</title>
        <authorList>
            <person name="Kono N."/>
            <person name="Arakawa K."/>
        </authorList>
    </citation>
    <scope>NUCLEOTIDE SEQUENCE [LARGE SCALE GENOMIC DNA]</scope>
</reference>